<organism evidence="1 2">
    <name type="scientific">Ixodes persulcatus</name>
    <name type="common">Taiga tick</name>
    <dbReference type="NCBI Taxonomy" id="34615"/>
    <lineage>
        <taxon>Eukaryota</taxon>
        <taxon>Metazoa</taxon>
        <taxon>Ecdysozoa</taxon>
        <taxon>Arthropoda</taxon>
        <taxon>Chelicerata</taxon>
        <taxon>Arachnida</taxon>
        <taxon>Acari</taxon>
        <taxon>Parasitiformes</taxon>
        <taxon>Ixodida</taxon>
        <taxon>Ixodoidea</taxon>
        <taxon>Ixodidae</taxon>
        <taxon>Ixodinae</taxon>
        <taxon>Ixodes</taxon>
    </lineage>
</organism>
<sequence length="482" mass="55366">MASSASVQRIILRAAVSDQENASVLRDFWELESMGVMDAEVQDHFDSDIMQRFERSITKYDRMYEDGHVGSKAALREATVASARAPDTRMAWLYRALVEQSGGPGCDVLCARRSGLLRKLAWAVVVGLLATLTFRDCIQVFREFAEFSTIVNYDYEEEHPLPFPDVTVCSVNPLRRSALCAETFPGNLALPQEIRRRVCNDTPLFLDPNRDDENLQQKLRIWMARLKKNNFTNLRRLSNEFDKTVLDCSYEQKDCTNEKFFGRRLSYRYGICFCFHCNITDPDMEPFFNYHSTSNPNQGLELILDPQLDEYLPISTEVGFVVMVHGHGFRENVVSDSDFVEPGYVTYIGLHLNKRTGLPEPYQKPCRSDYPRHLRKLLSKVVVYYHTFTIENVQSVPKYDLERVMSSFGGINGMYLGVSFFILFRLVETLVRGLTLLRGTKRAPEVSGTPSPPPPPPRATLNELYRRHLATQYGIRIQRFNQ</sequence>
<dbReference type="EMBL" id="JABSTQ010010100">
    <property type="protein sequence ID" value="KAG0423451.1"/>
    <property type="molecule type" value="Genomic_DNA"/>
</dbReference>
<reference evidence="1 2" key="1">
    <citation type="journal article" date="2020" name="Cell">
        <title>Large-Scale Comparative Analyses of Tick Genomes Elucidate Their Genetic Diversity and Vector Capacities.</title>
        <authorList>
            <consortium name="Tick Genome and Microbiome Consortium (TIGMIC)"/>
            <person name="Jia N."/>
            <person name="Wang J."/>
            <person name="Shi W."/>
            <person name="Du L."/>
            <person name="Sun Y."/>
            <person name="Zhan W."/>
            <person name="Jiang J.F."/>
            <person name="Wang Q."/>
            <person name="Zhang B."/>
            <person name="Ji P."/>
            <person name="Bell-Sakyi L."/>
            <person name="Cui X.M."/>
            <person name="Yuan T.T."/>
            <person name="Jiang B.G."/>
            <person name="Yang W.F."/>
            <person name="Lam T.T."/>
            <person name="Chang Q.C."/>
            <person name="Ding S.J."/>
            <person name="Wang X.J."/>
            <person name="Zhu J.G."/>
            <person name="Ruan X.D."/>
            <person name="Zhao L."/>
            <person name="Wei J.T."/>
            <person name="Ye R.Z."/>
            <person name="Que T.C."/>
            <person name="Du C.H."/>
            <person name="Zhou Y.H."/>
            <person name="Cheng J.X."/>
            <person name="Dai P.F."/>
            <person name="Guo W.B."/>
            <person name="Han X.H."/>
            <person name="Huang E.J."/>
            <person name="Li L.F."/>
            <person name="Wei W."/>
            <person name="Gao Y.C."/>
            <person name="Liu J.Z."/>
            <person name="Shao H.Z."/>
            <person name="Wang X."/>
            <person name="Wang C.C."/>
            <person name="Yang T.C."/>
            <person name="Huo Q.B."/>
            <person name="Li W."/>
            <person name="Chen H.Y."/>
            <person name="Chen S.E."/>
            <person name="Zhou L.G."/>
            <person name="Ni X.B."/>
            <person name="Tian J.H."/>
            <person name="Sheng Y."/>
            <person name="Liu T."/>
            <person name="Pan Y.S."/>
            <person name="Xia L.Y."/>
            <person name="Li J."/>
            <person name="Zhao F."/>
            <person name="Cao W.C."/>
        </authorList>
    </citation>
    <scope>NUCLEOTIDE SEQUENCE [LARGE SCALE GENOMIC DNA]</scope>
    <source>
        <strain evidence="1">Iper-2018</strain>
    </source>
</reference>
<comment type="caution">
    <text evidence="1">The sequence shown here is derived from an EMBL/GenBank/DDBJ whole genome shotgun (WGS) entry which is preliminary data.</text>
</comment>
<accession>A0AC60PSC9</accession>
<evidence type="ECO:0000313" key="2">
    <source>
        <dbReference type="Proteomes" id="UP000805193"/>
    </source>
</evidence>
<proteinExistence type="predicted"/>
<protein>
    <submittedName>
        <fullName evidence="1">Uncharacterized protein</fullName>
    </submittedName>
</protein>
<evidence type="ECO:0000313" key="1">
    <source>
        <dbReference type="EMBL" id="KAG0423451.1"/>
    </source>
</evidence>
<keyword evidence="2" id="KW-1185">Reference proteome</keyword>
<name>A0AC60PSC9_IXOPE</name>
<gene>
    <name evidence="1" type="ORF">HPB47_000778</name>
</gene>
<dbReference type="Proteomes" id="UP000805193">
    <property type="component" value="Unassembled WGS sequence"/>
</dbReference>